<accession>A0A1B7I5Y5</accession>
<dbReference type="AlphaFoldDB" id="A0A1B7I5Y5"/>
<proteinExistence type="predicted"/>
<organism evidence="1 2">
    <name type="scientific">Buttiauxella gaviniae ATCC 51604</name>
    <dbReference type="NCBI Taxonomy" id="1354253"/>
    <lineage>
        <taxon>Bacteria</taxon>
        <taxon>Pseudomonadati</taxon>
        <taxon>Pseudomonadota</taxon>
        <taxon>Gammaproteobacteria</taxon>
        <taxon>Enterobacterales</taxon>
        <taxon>Enterobacteriaceae</taxon>
        <taxon>Buttiauxella</taxon>
    </lineage>
</organism>
<evidence type="ECO:0000313" key="1">
    <source>
        <dbReference type="EMBL" id="OAT23860.1"/>
    </source>
</evidence>
<reference evidence="1 2" key="1">
    <citation type="submission" date="2016-04" db="EMBL/GenBank/DDBJ databases">
        <title>ATOL: Assembling a taxonomically balanced genome-scale reconstruction of the evolutionary history of the Enterobacteriaceae.</title>
        <authorList>
            <person name="Plunkett G.III."/>
            <person name="Neeno-Eckwall E.C."/>
            <person name="Glasner J.D."/>
            <person name="Perna N.T."/>
        </authorList>
    </citation>
    <scope>NUCLEOTIDE SEQUENCE [LARGE SCALE GENOMIC DNA]</scope>
    <source>
        <strain evidence="1 2">ATCC 51604</strain>
    </source>
</reference>
<protein>
    <submittedName>
        <fullName evidence="1">Uncharacterized protein</fullName>
    </submittedName>
</protein>
<evidence type="ECO:0000313" key="2">
    <source>
        <dbReference type="Proteomes" id="UP000078504"/>
    </source>
</evidence>
<name>A0A1B7I5Y5_9ENTR</name>
<comment type="caution">
    <text evidence="1">The sequence shown here is derived from an EMBL/GenBank/DDBJ whole genome shotgun (WGS) entry which is preliminary data.</text>
</comment>
<dbReference type="Proteomes" id="UP000078504">
    <property type="component" value="Unassembled WGS sequence"/>
</dbReference>
<gene>
    <name evidence="1" type="ORF">M977_00150</name>
</gene>
<sequence>MDGGDGVIRPSHLRQMGSTVTEQFCPFCILVLNNITRARLCRAMDQTTPKL</sequence>
<dbReference type="PATRIC" id="fig|1354253.4.peg.154"/>
<dbReference type="EMBL" id="LXEP01000003">
    <property type="protein sequence ID" value="OAT23860.1"/>
    <property type="molecule type" value="Genomic_DNA"/>
</dbReference>